<dbReference type="AlphaFoldDB" id="A0A699USJ7"/>
<protein>
    <submittedName>
        <fullName evidence="1">Uncharacterized protein</fullName>
    </submittedName>
</protein>
<feature type="non-terminal residue" evidence="1">
    <location>
        <position position="91"/>
    </location>
</feature>
<gene>
    <name evidence="1" type="ORF">Tci_896118</name>
</gene>
<organism evidence="1">
    <name type="scientific">Tanacetum cinerariifolium</name>
    <name type="common">Dalmatian daisy</name>
    <name type="synonym">Chrysanthemum cinerariifolium</name>
    <dbReference type="NCBI Taxonomy" id="118510"/>
    <lineage>
        <taxon>Eukaryota</taxon>
        <taxon>Viridiplantae</taxon>
        <taxon>Streptophyta</taxon>
        <taxon>Embryophyta</taxon>
        <taxon>Tracheophyta</taxon>
        <taxon>Spermatophyta</taxon>
        <taxon>Magnoliopsida</taxon>
        <taxon>eudicotyledons</taxon>
        <taxon>Gunneridae</taxon>
        <taxon>Pentapetalae</taxon>
        <taxon>asterids</taxon>
        <taxon>campanulids</taxon>
        <taxon>Asterales</taxon>
        <taxon>Asteraceae</taxon>
        <taxon>Asteroideae</taxon>
        <taxon>Anthemideae</taxon>
        <taxon>Anthemidinae</taxon>
        <taxon>Tanacetum</taxon>
    </lineage>
</organism>
<evidence type="ECO:0000313" key="1">
    <source>
        <dbReference type="EMBL" id="GFD24149.1"/>
    </source>
</evidence>
<accession>A0A699USJ7</accession>
<name>A0A699USJ7_TANCI</name>
<comment type="caution">
    <text evidence="1">The sequence shown here is derived from an EMBL/GenBank/DDBJ whole genome shotgun (WGS) entry which is preliminary data.</text>
</comment>
<reference evidence="1" key="1">
    <citation type="journal article" date="2019" name="Sci. Rep.">
        <title>Draft genome of Tanacetum cinerariifolium, the natural source of mosquito coil.</title>
        <authorList>
            <person name="Yamashiro T."/>
            <person name="Shiraishi A."/>
            <person name="Satake H."/>
            <person name="Nakayama K."/>
        </authorList>
    </citation>
    <scope>NUCLEOTIDE SEQUENCE</scope>
</reference>
<sequence>MDKGFLNRKSTRSKEVNNGLLEKGLLLGNIAAKVKSIDGKILGRDGKPMVARRCVRFLEKTTKSVCGDDVIDASKVGDSLQAVPKSTVHDD</sequence>
<dbReference type="EMBL" id="BKCJ011350217">
    <property type="protein sequence ID" value="GFD24149.1"/>
    <property type="molecule type" value="Genomic_DNA"/>
</dbReference>
<proteinExistence type="predicted"/>